<sequence length="167" mass="16457">MRTFASSCLLALATVTIAACTAMPTGPDVMALPGAGKSFDQFRVDDAGCRQYAFGQVGGVSTAQASTQSAVASAAVGTALGAAAGAAFNGGSGAAVGAGAGLLAGSAVGAGNAQYAGHGVQRRYDMAYVQCMYARGHRVPIYGHMVAAPQTGRPPPPPPPQSPRSAK</sequence>
<gene>
    <name evidence="3" type="ORF">ACFPTO_17580</name>
</gene>
<proteinExistence type="predicted"/>
<organism evidence="3 4">
    <name type="scientific">Paraburkholderia denitrificans</name>
    <dbReference type="NCBI Taxonomy" id="694025"/>
    <lineage>
        <taxon>Bacteria</taxon>
        <taxon>Pseudomonadati</taxon>
        <taxon>Pseudomonadota</taxon>
        <taxon>Betaproteobacteria</taxon>
        <taxon>Burkholderiales</taxon>
        <taxon>Burkholderiaceae</taxon>
        <taxon>Paraburkholderia</taxon>
    </lineage>
</organism>
<evidence type="ECO:0000313" key="4">
    <source>
        <dbReference type="Proteomes" id="UP001596103"/>
    </source>
</evidence>
<name>A0ABW0JCI1_9BURK</name>
<accession>A0ABW0JCI1</accession>
<dbReference type="RefSeq" id="WP_377713168.1">
    <property type="nucleotide sequence ID" value="NZ_JBHSMP010000020.1"/>
</dbReference>
<protein>
    <recommendedName>
        <fullName evidence="5">Glycine-zipper-containing OmpA-like membrane domain-containing protein</fullName>
    </recommendedName>
</protein>
<dbReference type="Proteomes" id="UP001596103">
    <property type="component" value="Unassembled WGS sequence"/>
</dbReference>
<evidence type="ECO:0000256" key="2">
    <source>
        <dbReference type="SAM" id="SignalP"/>
    </source>
</evidence>
<reference evidence="4" key="1">
    <citation type="journal article" date="2019" name="Int. J. Syst. Evol. Microbiol.">
        <title>The Global Catalogue of Microorganisms (GCM) 10K type strain sequencing project: providing services to taxonomists for standard genome sequencing and annotation.</title>
        <authorList>
            <consortium name="The Broad Institute Genomics Platform"/>
            <consortium name="The Broad Institute Genome Sequencing Center for Infectious Disease"/>
            <person name="Wu L."/>
            <person name="Ma J."/>
        </authorList>
    </citation>
    <scope>NUCLEOTIDE SEQUENCE [LARGE SCALE GENOMIC DNA]</scope>
    <source>
        <strain evidence="4">CCUG 56042</strain>
    </source>
</reference>
<keyword evidence="4" id="KW-1185">Reference proteome</keyword>
<feature type="chain" id="PRO_5046635284" description="Glycine-zipper-containing OmpA-like membrane domain-containing protein" evidence="2">
    <location>
        <begin position="19"/>
        <end position="167"/>
    </location>
</feature>
<dbReference type="EMBL" id="JBHSMP010000020">
    <property type="protein sequence ID" value="MFC5430595.1"/>
    <property type="molecule type" value="Genomic_DNA"/>
</dbReference>
<comment type="caution">
    <text evidence="3">The sequence shown here is derived from an EMBL/GenBank/DDBJ whole genome shotgun (WGS) entry which is preliminary data.</text>
</comment>
<feature type="signal peptide" evidence="2">
    <location>
        <begin position="1"/>
        <end position="18"/>
    </location>
</feature>
<feature type="compositionally biased region" description="Pro residues" evidence="1">
    <location>
        <begin position="152"/>
        <end position="167"/>
    </location>
</feature>
<evidence type="ECO:0008006" key="5">
    <source>
        <dbReference type="Google" id="ProtNLM"/>
    </source>
</evidence>
<feature type="region of interest" description="Disordered" evidence="1">
    <location>
        <begin position="146"/>
        <end position="167"/>
    </location>
</feature>
<dbReference type="PROSITE" id="PS51257">
    <property type="entry name" value="PROKAR_LIPOPROTEIN"/>
    <property type="match status" value="1"/>
</dbReference>
<evidence type="ECO:0000313" key="3">
    <source>
        <dbReference type="EMBL" id="MFC5430595.1"/>
    </source>
</evidence>
<keyword evidence="2" id="KW-0732">Signal</keyword>
<evidence type="ECO:0000256" key="1">
    <source>
        <dbReference type="SAM" id="MobiDB-lite"/>
    </source>
</evidence>